<organism evidence="1">
    <name type="scientific">Proteus mirabilis</name>
    <dbReference type="NCBI Taxonomy" id="584"/>
    <lineage>
        <taxon>Bacteria</taxon>
        <taxon>Pseudomonadati</taxon>
        <taxon>Pseudomonadota</taxon>
        <taxon>Gammaproteobacteria</taxon>
        <taxon>Enterobacterales</taxon>
        <taxon>Morganellaceae</taxon>
        <taxon>Proteus</taxon>
    </lineage>
</organism>
<proteinExistence type="predicted"/>
<evidence type="ECO:0000313" key="1">
    <source>
        <dbReference type="EMBL" id="MEY2344613.1"/>
    </source>
</evidence>
<sequence length="59" mass="6861">MEQPLRGVKAGPPLEVVIFATMGRFCEDYHGGYWECVPCQWCIFIYRFTSRTLTLFPAQ</sequence>
<gene>
    <name evidence="1" type="ORF">I3679_013370</name>
</gene>
<dbReference type="AlphaFoldDB" id="A0ABD5LY83"/>
<protein>
    <submittedName>
        <fullName evidence="1">Uncharacterized protein</fullName>
    </submittedName>
</protein>
<name>A0ABD5LY83_PROMI</name>
<reference evidence="1" key="1">
    <citation type="submission" date="2021-05" db="EMBL/GenBank/DDBJ databases">
        <title>First report of NDM-5 and VEB-6 producing Proteus mirabilis isolated from blood of a sepsis patient in Kolkata, India.</title>
        <authorList>
            <person name="Halder G."/>
            <person name="Chaudhuri B."/>
            <person name="Dutta S."/>
        </authorList>
    </citation>
    <scope>NUCLEOTIDE SEQUENCE [LARGE SCALE GENOMIC DNA]</scope>
    <source>
        <strain evidence="1">7049</strain>
    </source>
</reference>
<dbReference type="EMBL" id="JADQCH020000001">
    <property type="protein sequence ID" value="MEY2344613.1"/>
    <property type="molecule type" value="Genomic_DNA"/>
</dbReference>
<comment type="caution">
    <text evidence="1">The sequence shown here is derived from an EMBL/GenBank/DDBJ whole genome shotgun (WGS) entry which is preliminary data.</text>
</comment>
<accession>A0ABD5LY83</accession>